<dbReference type="AlphaFoldDB" id="A3ITM3"/>
<name>A3ITM3_9CHRO</name>
<dbReference type="Pfam" id="PF13470">
    <property type="entry name" value="PIN_3"/>
    <property type="match status" value="1"/>
</dbReference>
<proteinExistence type="predicted"/>
<dbReference type="InterPro" id="IPR002850">
    <property type="entry name" value="PIN_toxin-like"/>
</dbReference>
<accession>A3ITM3</accession>
<evidence type="ECO:0000313" key="2">
    <source>
        <dbReference type="EMBL" id="EAZ90204.1"/>
    </source>
</evidence>
<dbReference type="NCBIfam" id="TIGR00305">
    <property type="entry name" value="putative toxin-antitoxin system toxin component, PIN family"/>
    <property type="match status" value="1"/>
</dbReference>
<dbReference type="PANTHER" id="PTHR34610">
    <property type="entry name" value="SSL7007 PROTEIN"/>
    <property type="match status" value="1"/>
</dbReference>
<reference evidence="2 3" key="1">
    <citation type="submission" date="2007-03" db="EMBL/GenBank/DDBJ databases">
        <authorList>
            <person name="Stal L."/>
            <person name="Ferriera S."/>
            <person name="Johnson J."/>
            <person name="Kravitz S."/>
            <person name="Beeson K."/>
            <person name="Sutton G."/>
            <person name="Rogers Y.-H."/>
            <person name="Friedman R."/>
            <person name="Frazier M."/>
            <person name="Venter J.C."/>
        </authorList>
    </citation>
    <scope>NUCLEOTIDE SEQUENCE [LARGE SCALE GENOMIC DNA]</scope>
    <source>
        <strain evidence="2 3">CCY0110</strain>
    </source>
</reference>
<dbReference type="PANTHER" id="PTHR34610:SF3">
    <property type="entry name" value="SSL7007 PROTEIN"/>
    <property type="match status" value="1"/>
</dbReference>
<evidence type="ECO:0000313" key="3">
    <source>
        <dbReference type="Proteomes" id="UP000003781"/>
    </source>
</evidence>
<feature type="domain" description="PIN" evidence="1">
    <location>
        <begin position="4"/>
        <end position="117"/>
    </location>
</feature>
<dbReference type="SUPFAM" id="SSF88723">
    <property type="entry name" value="PIN domain-like"/>
    <property type="match status" value="1"/>
</dbReference>
<comment type="caution">
    <text evidence="2">The sequence shown here is derived from an EMBL/GenBank/DDBJ whole genome shotgun (WGS) entry which is preliminary data.</text>
</comment>
<dbReference type="Gene3D" id="3.40.50.1010">
    <property type="entry name" value="5'-nuclease"/>
    <property type="match status" value="1"/>
</dbReference>
<dbReference type="EMBL" id="AAXW01000029">
    <property type="protein sequence ID" value="EAZ90204.1"/>
    <property type="molecule type" value="Genomic_DNA"/>
</dbReference>
<evidence type="ECO:0000259" key="1">
    <source>
        <dbReference type="SMART" id="SM00670"/>
    </source>
</evidence>
<dbReference type="SMART" id="SM00670">
    <property type="entry name" value="PINc"/>
    <property type="match status" value="1"/>
</dbReference>
<dbReference type="Proteomes" id="UP000003781">
    <property type="component" value="Unassembled WGS sequence"/>
</dbReference>
<sequence length="129" mass="14680">MSKLRVVLDTNILISGLLFFASTPQQVFDRVTAKETILISDDTLQEIVQTLIRKKFDKYLSLEKRVNFISNLSKKAEIVNITERVNICRDPKDNKFLDLAISGNATHIVTGDKDLLELSAFRDTLNCYT</sequence>
<dbReference type="RefSeq" id="WP_008276730.1">
    <property type="nucleotide sequence ID" value="NZ_AAXW01000029.1"/>
</dbReference>
<gene>
    <name evidence="2" type="ORF">CY0110_30678</name>
</gene>
<protein>
    <recommendedName>
        <fullName evidence="1">PIN domain-containing protein</fullName>
    </recommendedName>
</protein>
<keyword evidence="3" id="KW-1185">Reference proteome</keyword>
<dbReference type="InterPro" id="IPR002716">
    <property type="entry name" value="PIN_dom"/>
</dbReference>
<dbReference type="InterPro" id="IPR029060">
    <property type="entry name" value="PIN-like_dom_sf"/>
</dbReference>
<organism evidence="2 3">
    <name type="scientific">Crocosphaera chwakensis CCY0110</name>
    <dbReference type="NCBI Taxonomy" id="391612"/>
    <lineage>
        <taxon>Bacteria</taxon>
        <taxon>Bacillati</taxon>
        <taxon>Cyanobacteriota</taxon>
        <taxon>Cyanophyceae</taxon>
        <taxon>Oscillatoriophycideae</taxon>
        <taxon>Chroococcales</taxon>
        <taxon>Aphanothecaceae</taxon>
        <taxon>Crocosphaera</taxon>
        <taxon>Crocosphaera chwakensis</taxon>
    </lineage>
</organism>
<dbReference type="eggNOG" id="COG1569">
    <property type="taxonomic scope" value="Bacteria"/>
</dbReference>